<organism evidence="1">
    <name type="scientific">Haemonchus placei</name>
    <name type="common">Barber's pole worm</name>
    <dbReference type="NCBI Taxonomy" id="6290"/>
    <lineage>
        <taxon>Eukaryota</taxon>
        <taxon>Metazoa</taxon>
        <taxon>Ecdysozoa</taxon>
        <taxon>Nematoda</taxon>
        <taxon>Chromadorea</taxon>
        <taxon>Rhabditida</taxon>
        <taxon>Rhabditina</taxon>
        <taxon>Rhabditomorpha</taxon>
        <taxon>Strongyloidea</taxon>
        <taxon>Trichostrongylidae</taxon>
        <taxon>Haemonchus</taxon>
    </lineage>
</organism>
<dbReference type="WBParaSite" id="HPLM_0001933801-mRNA-1">
    <property type="protein sequence ID" value="HPLM_0001933801-mRNA-1"/>
    <property type="gene ID" value="HPLM_0001933801"/>
</dbReference>
<evidence type="ECO:0000313" key="1">
    <source>
        <dbReference type="WBParaSite" id="HPLM_0001933801-mRNA-1"/>
    </source>
</evidence>
<protein>
    <submittedName>
        <fullName evidence="1">30S ribosomal protein S13</fullName>
    </submittedName>
</protein>
<proteinExistence type="predicted"/>
<name>A0A0N4X4P6_HAEPC</name>
<sequence length="41" mass="4665">LPLRYRQGWKGLHSHLGETRQIGAQARARGVKKTLSIKHSE</sequence>
<accession>A0A0N4X4P6</accession>
<reference evidence="1" key="1">
    <citation type="submission" date="2017-02" db="UniProtKB">
        <authorList>
            <consortium name="WormBaseParasite"/>
        </authorList>
    </citation>
    <scope>IDENTIFICATION</scope>
</reference>
<dbReference type="AlphaFoldDB" id="A0A0N4X4P6"/>